<evidence type="ECO:0000256" key="3">
    <source>
        <dbReference type="ARBA" id="ARBA00022490"/>
    </source>
</evidence>
<evidence type="ECO:0000256" key="2">
    <source>
        <dbReference type="ARBA" id="ARBA00004496"/>
    </source>
</evidence>
<keyword evidence="7" id="KW-0238">DNA-binding</keyword>
<accession>A0AAD5R6G2</accession>
<dbReference type="GO" id="GO:0003677">
    <property type="term" value="F:DNA binding"/>
    <property type="evidence" value="ECO:0007669"/>
    <property type="project" value="UniProtKB-KW"/>
</dbReference>
<dbReference type="Gene3D" id="2.60.40.630">
    <property type="entry name" value="STAT transcription factor, DNA-binding domain"/>
    <property type="match status" value="1"/>
</dbReference>
<dbReference type="InterPro" id="IPR013800">
    <property type="entry name" value="STAT_TF_alpha"/>
</dbReference>
<keyword evidence="3" id="KW-0963">Cytoplasm</keyword>
<gene>
    <name evidence="13" type="primary">STA1_2</name>
    <name evidence="13" type="ORF">KIN20_032074</name>
</gene>
<dbReference type="GO" id="GO:0005737">
    <property type="term" value="C:cytoplasm"/>
    <property type="evidence" value="ECO:0007669"/>
    <property type="project" value="UniProtKB-SubCell"/>
</dbReference>
<evidence type="ECO:0000313" key="13">
    <source>
        <dbReference type="EMBL" id="KAJ1370365.1"/>
    </source>
</evidence>
<dbReference type="CDD" id="cd14801">
    <property type="entry name" value="STAT_DBD"/>
    <property type="match status" value="1"/>
</dbReference>
<dbReference type="GO" id="GO:0005634">
    <property type="term" value="C:nucleus"/>
    <property type="evidence" value="ECO:0007669"/>
    <property type="project" value="UniProtKB-SubCell"/>
</dbReference>
<dbReference type="GO" id="GO:0007165">
    <property type="term" value="P:signal transduction"/>
    <property type="evidence" value="ECO:0007669"/>
    <property type="project" value="InterPro"/>
</dbReference>
<dbReference type="Proteomes" id="UP001196413">
    <property type="component" value="Unassembled WGS sequence"/>
</dbReference>
<dbReference type="InterPro" id="IPR008967">
    <property type="entry name" value="p53-like_TF_DNA-bd_sf"/>
</dbReference>
<feature type="domain" description="STAT transcription factor DNA-binding" evidence="12">
    <location>
        <begin position="204"/>
        <end position="347"/>
    </location>
</feature>
<comment type="caution">
    <text evidence="13">The sequence shown here is derived from an EMBL/GenBank/DDBJ whole genome shotgun (WGS) entry which is preliminary data.</text>
</comment>
<dbReference type="InterPro" id="IPR001217">
    <property type="entry name" value="STAT"/>
</dbReference>
<dbReference type="Gene3D" id="1.20.1050.20">
    <property type="entry name" value="STAT transcription factor, all-alpha domain"/>
    <property type="match status" value="1"/>
</dbReference>
<proteinExistence type="predicted"/>
<dbReference type="PANTHER" id="PTHR11801">
    <property type="entry name" value="SIGNAL TRANSDUCER AND ACTIVATOR OF TRANSCRIPTION"/>
    <property type="match status" value="1"/>
</dbReference>
<keyword evidence="14" id="KW-1185">Reference proteome</keyword>
<evidence type="ECO:0000256" key="1">
    <source>
        <dbReference type="ARBA" id="ARBA00004123"/>
    </source>
</evidence>
<evidence type="ECO:0000256" key="10">
    <source>
        <dbReference type="SAM" id="Coils"/>
    </source>
</evidence>
<name>A0AAD5R6G2_PARTN</name>
<evidence type="ECO:0000256" key="9">
    <source>
        <dbReference type="ARBA" id="ARBA00023242"/>
    </source>
</evidence>
<dbReference type="AlphaFoldDB" id="A0AAD5R6G2"/>
<sequence>MSHCSVDELRTSLANATKETHSLWEENKDLQGRFVNDLNEISRIQQAITQLERENRQDQLQHPRHSMTEMQRRASQLYSVLTTKREEIVKKLNDGTNFVALLQNQLISDRLFDWKNRQKLAQVGVPFENRDAMLDEIQMEFEFLAEQNWQLHMFASWTLDLLTRGPQINDSHAHSTAANLTTLADQLTKLLFMLISQSFVVSIQPEPVLKTQHKFITEVRLLIGDKLGIRQHLVNTHVTVKIIAEEEAKLLSATQMNHKDIKSVGSISNDYEKMTMDERGSYGSEKLTRIAHRKPPPKGAVADMKMCVNVQAATDQKYALLFHISPFQLGNLGKFDVWTLSLPLMVTVHGSQDVMHKVLSYGIVLLPLCPVHLAQPISLLWRGRILHMSFSTSLRCSPALVGNYLSQT</sequence>
<dbReference type="GO" id="GO:0003700">
    <property type="term" value="F:DNA-binding transcription factor activity"/>
    <property type="evidence" value="ECO:0007669"/>
    <property type="project" value="InterPro"/>
</dbReference>
<evidence type="ECO:0000256" key="4">
    <source>
        <dbReference type="ARBA" id="ARBA00022553"/>
    </source>
</evidence>
<feature type="coiled-coil region" evidence="10">
    <location>
        <begin position="34"/>
        <end position="61"/>
    </location>
</feature>
<dbReference type="FunFam" id="1.20.1050.20:FF:000007">
    <property type="entry name" value="Signal transducer and activator of transcription 1"/>
    <property type="match status" value="1"/>
</dbReference>
<protein>
    <submittedName>
        <fullName evidence="13">Protein STABILIZED1</fullName>
    </submittedName>
</protein>
<evidence type="ECO:0000256" key="7">
    <source>
        <dbReference type="ARBA" id="ARBA00023125"/>
    </source>
</evidence>
<keyword evidence="9" id="KW-0539">Nucleus</keyword>
<dbReference type="SUPFAM" id="SSF49417">
    <property type="entry name" value="p53-like transcription factors"/>
    <property type="match status" value="1"/>
</dbReference>
<dbReference type="EMBL" id="JAHQIW010006771">
    <property type="protein sequence ID" value="KAJ1370365.1"/>
    <property type="molecule type" value="Genomic_DNA"/>
</dbReference>
<keyword evidence="4" id="KW-0597">Phosphoprotein</keyword>
<evidence type="ECO:0000256" key="8">
    <source>
        <dbReference type="ARBA" id="ARBA00023163"/>
    </source>
</evidence>
<comment type="subcellular location">
    <subcellularLocation>
        <location evidence="2">Cytoplasm</location>
    </subcellularLocation>
    <subcellularLocation>
        <location evidence="1">Nucleus</location>
    </subcellularLocation>
</comment>
<keyword evidence="6" id="KW-0805">Transcription regulation</keyword>
<evidence type="ECO:0000256" key="5">
    <source>
        <dbReference type="ARBA" id="ARBA00022999"/>
    </source>
</evidence>
<evidence type="ECO:0000259" key="11">
    <source>
        <dbReference type="Pfam" id="PF01017"/>
    </source>
</evidence>
<keyword evidence="10" id="KW-0175">Coiled coil</keyword>
<organism evidence="13 14">
    <name type="scientific">Parelaphostrongylus tenuis</name>
    <name type="common">Meningeal worm</name>
    <dbReference type="NCBI Taxonomy" id="148309"/>
    <lineage>
        <taxon>Eukaryota</taxon>
        <taxon>Metazoa</taxon>
        <taxon>Ecdysozoa</taxon>
        <taxon>Nematoda</taxon>
        <taxon>Chromadorea</taxon>
        <taxon>Rhabditida</taxon>
        <taxon>Rhabditina</taxon>
        <taxon>Rhabditomorpha</taxon>
        <taxon>Strongyloidea</taxon>
        <taxon>Metastrongylidae</taxon>
        <taxon>Parelaphostrongylus</taxon>
    </lineage>
</organism>
<keyword evidence="8" id="KW-0804">Transcription</keyword>
<dbReference type="InterPro" id="IPR015988">
    <property type="entry name" value="STAT_TF_CC"/>
</dbReference>
<dbReference type="CDD" id="cd14786">
    <property type="entry name" value="STAT_CCD"/>
    <property type="match status" value="1"/>
</dbReference>
<evidence type="ECO:0000313" key="14">
    <source>
        <dbReference type="Proteomes" id="UP001196413"/>
    </source>
</evidence>
<reference evidence="13" key="1">
    <citation type="submission" date="2021-06" db="EMBL/GenBank/DDBJ databases">
        <title>Parelaphostrongylus tenuis whole genome reference sequence.</title>
        <authorList>
            <person name="Garwood T.J."/>
            <person name="Larsen P.A."/>
            <person name="Fountain-Jones N.M."/>
            <person name="Garbe J.R."/>
            <person name="Macchietto M.G."/>
            <person name="Kania S.A."/>
            <person name="Gerhold R.W."/>
            <person name="Richards J.E."/>
            <person name="Wolf T.M."/>
        </authorList>
    </citation>
    <scope>NUCLEOTIDE SEQUENCE</scope>
    <source>
        <strain evidence="13">MNPRO001-30</strain>
        <tissue evidence="13">Meninges</tissue>
    </source>
</reference>
<dbReference type="InterPro" id="IPR012345">
    <property type="entry name" value="STAT_TF_DNA-bd_N"/>
</dbReference>
<dbReference type="Pfam" id="PF02864">
    <property type="entry name" value="STAT_bind"/>
    <property type="match status" value="1"/>
</dbReference>
<feature type="domain" description="STAT transcription factor all-alpha" evidence="11">
    <location>
        <begin position="12"/>
        <end position="190"/>
    </location>
</feature>
<dbReference type="Pfam" id="PF01017">
    <property type="entry name" value="STAT_alpha"/>
    <property type="match status" value="1"/>
</dbReference>
<dbReference type="SUPFAM" id="SSF47655">
    <property type="entry name" value="STAT"/>
    <property type="match status" value="1"/>
</dbReference>
<evidence type="ECO:0000259" key="12">
    <source>
        <dbReference type="Pfam" id="PF02864"/>
    </source>
</evidence>
<keyword evidence="5" id="KW-0727">SH2 domain</keyword>
<dbReference type="InterPro" id="IPR013801">
    <property type="entry name" value="STAT_TF_DNA-bd"/>
</dbReference>
<evidence type="ECO:0000256" key="6">
    <source>
        <dbReference type="ARBA" id="ARBA00023015"/>
    </source>
</evidence>